<dbReference type="InterPro" id="IPR032710">
    <property type="entry name" value="NTF2-like_dom_sf"/>
</dbReference>
<evidence type="ECO:0000313" key="2">
    <source>
        <dbReference type="Proteomes" id="UP000287830"/>
    </source>
</evidence>
<evidence type="ECO:0008006" key="3">
    <source>
        <dbReference type="Google" id="ProtNLM"/>
    </source>
</evidence>
<dbReference type="Gene3D" id="3.10.450.50">
    <property type="match status" value="1"/>
</dbReference>
<dbReference type="GeneID" id="95626091"/>
<dbReference type="SUPFAM" id="SSF54427">
    <property type="entry name" value="NTF2-like"/>
    <property type="match status" value="1"/>
</dbReference>
<dbReference type="OrthoDB" id="4762924at2"/>
<dbReference type="AlphaFoldDB" id="A0A7U9Q0I3"/>
<gene>
    <name evidence="1" type="ORF">OEIGOIKO_07433</name>
</gene>
<accession>A0A7U9Q0I3</accession>
<reference evidence="1 2" key="1">
    <citation type="submission" date="2018-11" db="EMBL/GenBank/DDBJ databases">
        <title>Whole genome sequence of Streptomyces chrestomyceticus NBRC 13444(T).</title>
        <authorList>
            <person name="Komaki H."/>
            <person name="Tamura T."/>
        </authorList>
    </citation>
    <scope>NUCLEOTIDE SEQUENCE [LARGE SCALE GENOMIC DNA]</scope>
    <source>
        <strain evidence="1 2">NBRC 13444</strain>
    </source>
</reference>
<evidence type="ECO:0000313" key="1">
    <source>
        <dbReference type="EMBL" id="GCD39577.1"/>
    </source>
</evidence>
<organism evidence="1 2">
    <name type="scientific">Streptomyces chrestomyceticus JCM 4735</name>
    <dbReference type="NCBI Taxonomy" id="1306181"/>
    <lineage>
        <taxon>Bacteria</taxon>
        <taxon>Bacillati</taxon>
        <taxon>Actinomycetota</taxon>
        <taxon>Actinomycetes</taxon>
        <taxon>Kitasatosporales</taxon>
        <taxon>Streptomycetaceae</taxon>
        <taxon>Streptomyces</taxon>
    </lineage>
</organism>
<name>A0A7U9Q0I3_9ACTN</name>
<dbReference type="RefSeq" id="WP_125048475.1">
    <property type="nucleotide sequence ID" value="NZ_BHZC01000001.1"/>
</dbReference>
<comment type="caution">
    <text evidence="1">The sequence shown here is derived from an EMBL/GenBank/DDBJ whole genome shotgun (WGS) entry which is preliminary data.</text>
</comment>
<proteinExistence type="predicted"/>
<dbReference type="EMBL" id="BHZC01000001">
    <property type="protein sequence ID" value="GCD39577.1"/>
    <property type="molecule type" value="Genomic_DNA"/>
</dbReference>
<sequence length="107" mass="11869">MTIQPDQLTHPAVRAFVAAVNANDQASFRDVLTPGATMSDDGTECDISQWSQREIFSSNGHMDVTSEADEGLSLVVDYRNDTWGTMRTKWHFTVDGEQVARFETGQA</sequence>
<protein>
    <recommendedName>
        <fullName evidence="3">SnoaL-like domain-containing protein</fullName>
    </recommendedName>
</protein>
<dbReference type="Proteomes" id="UP000287830">
    <property type="component" value="Unassembled WGS sequence"/>
</dbReference>